<accession>B7IQP8</accession>
<gene>
    <name evidence="1" type="ordered locus">BCG9842_B1725</name>
</gene>
<dbReference type="AlphaFoldDB" id="B7IQP8"/>
<organism evidence="1 2">
    <name type="scientific">Bacillus cereus (strain G9842)</name>
    <dbReference type="NCBI Taxonomy" id="405531"/>
    <lineage>
        <taxon>Bacteria</taxon>
        <taxon>Bacillati</taxon>
        <taxon>Bacillota</taxon>
        <taxon>Bacilli</taxon>
        <taxon>Bacillales</taxon>
        <taxon>Bacillaceae</taxon>
        <taxon>Bacillus</taxon>
        <taxon>Bacillus cereus group</taxon>
    </lineage>
</organism>
<proteinExistence type="predicted"/>
<protein>
    <submittedName>
        <fullName evidence="1">Uncharacterized protein</fullName>
    </submittedName>
</protein>
<evidence type="ECO:0000313" key="1">
    <source>
        <dbReference type="EMBL" id="ACK97584.1"/>
    </source>
</evidence>
<name>B7IQP8_BACC2</name>
<evidence type="ECO:0000313" key="2">
    <source>
        <dbReference type="Proteomes" id="UP000006744"/>
    </source>
</evidence>
<sequence length="48" mass="5701">MKASCLIKKREELQGRLNEFWLSPIFSIDGMFSFMLKNLRRASIKRPL</sequence>
<reference evidence="1 2" key="1">
    <citation type="submission" date="2008-10" db="EMBL/GenBank/DDBJ databases">
        <title>Genome sequence of Bacillus cereus G9842.</title>
        <authorList>
            <person name="Dodson R.J."/>
            <person name="Durkin A.S."/>
            <person name="Rosovitz M.J."/>
            <person name="Rasko D.A."/>
            <person name="Hoffmaster A."/>
            <person name="Ravel J."/>
            <person name="Sutton G."/>
        </authorList>
    </citation>
    <scope>NUCLEOTIDE SEQUENCE [LARGE SCALE GENOMIC DNA]</scope>
    <source>
        <strain evidence="1 2">G9842</strain>
    </source>
</reference>
<dbReference type="KEGG" id="bcg:BCG9842_B1725"/>
<dbReference type="Proteomes" id="UP000006744">
    <property type="component" value="Chromosome"/>
</dbReference>
<dbReference type="EMBL" id="CP001186">
    <property type="protein sequence ID" value="ACK97584.1"/>
    <property type="molecule type" value="Genomic_DNA"/>
</dbReference>
<dbReference type="HOGENOM" id="CLU_3149079_0_0_9"/>